<dbReference type="PROSITE" id="PS00108">
    <property type="entry name" value="PROTEIN_KINASE_ST"/>
    <property type="match status" value="1"/>
</dbReference>
<evidence type="ECO:0000259" key="2">
    <source>
        <dbReference type="PROSITE" id="PS50011"/>
    </source>
</evidence>
<dbReference type="GO" id="GO:0004674">
    <property type="term" value="F:protein serine/threonine kinase activity"/>
    <property type="evidence" value="ECO:0007669"/>
    <property type="project" value="TreeGrafter"/>
</dbReference>
<feature type="region of interest" description="Disordered" evidence="1">
    <location>
        <begin position="562"/>
        <end position="584"/>
    </location>
</feature>
<dbReference type="EMBL" id="KB445798">
    <property type="protein sequence ID" value="EMD36221.1"/>
    <property type="molecule type" value="Genomic_DNA"/>
</dbReference>
<dbReference type="OrthoDB" id="1668230at2759"/>
<dbReference type="AlphaFoldDB" id="M2RBP7"/>
<feature type="region of interest" description="Disordered" evidence="1">
    <location>
        <begin position="145"/>
        <end position="165"/>
    </location>
</feature>
<dbReference type="InterPro" id="IPR000719">
    <property type="entry name" value="Prot_kinase_dom"/>
</dbReference>
<protein>
    <recommendedName>
        <fullName evidence="2">Protein kinase domain-containing protein</fullName>
    </recommendedName>
</protein>
<proteinExistence type="predicted"/>
<name>M2RBP7_CERS8</name>
<dbReference type="Pfam" id="PF07714">
    <property type="entry name" value="PK_Tyr_Ser-Thr"/>
    <property type="match status" value="1"/>
</dbReference>
<dbReference type="SUPFAM" id="SSF56112">
    <property type="entry name" value="Protein kinase-like (PK-like)"/>
    <property type="match status" value="1"/>
</dbReference>
<keyword evidence="4" id="KW-1185">Reference proteome</keyword>
<feature type="region of interest" description="Disordered" evidence="1">
    <location>
        <begin position="20"/>
        <end position="123"/>
    </location>
</feature>
<reference evidence="3 4" key="1">
    <citation type="journal article" date="2012" name="Proc. Natl. Acad. Sci. U.S.A.">
        <title>Comparative genomics of Ceriporiopsis subvermispora and Phanerochaete chrysosporium provide insight into selective ligninolysis.</title>
        <authorList>
            <person name="Fernandez-Fueyo E."/>
            <person name="Ruiz-Duenas F.J."/>
            <person name="Ferreira P."/>
            <person name="Floudas D."/>
            <person name="Hibbett D.S."/>
            <person name="Canessa P."/>
            <person name="Larrondo L.F."/>
            <person name="James T.Y."/>
            <person name="Seelenfreund D."/>
            <person name="Lobos S."/>
            <person name="Polanco R."/>
            <person name="Tello M."/>
            <person name="Honda Y."/>
            <person name="Watanabe T."/>
            <person name="Watanabe T."/>
            <person name="Ryu J.S."/>
            <person name="Kubicek C.P."/>
            <person name="Schmoll M."/>
            <person name="Gaskell J."/>
            <person name="Hammel K.E."/>
            <person name="St John F.J."/>
            <person name="Vanden Wymelenberg A."/>
            <person name="Sabat G."/>
            <person name="Splinter BonDurant S."/>
            <person name="Syed K."/>
            <person name="Yadav J.S."/>
            <person name="Doddapaneni H."/>
            <person name="Subramanian V."/>
            <person name="Lavin J.L."/>
            <person name="Oguiza J.A."/>
            <person name="Perez G."/>
            <person name="Pisabarro A.G."/>
            <person name="Ramirez L."/>
            <person name="Santoyo F."/>
            <person name="Master E."/>
            <person name="Coutinho P.M."/>
            <person name="Henrissat B."/>
            <person name="Lombard V."/>
            <person name="Magnuson J.K."/>
            <person name="Kuees U."/>
            <person name="Hori C."/>
            <person name="Igarashi K."/>
            <person name="Samejima M."/>
            <person name="Held B.W."/>
            <person name="Barry K.W."/>
            <person name="LaButti K.M."/>
            <person name="Lapidus A."/>
            <person name="Lindquist E.A."/>
            <person name="Lucas S.M."/>
            <person name="Riley R."/>
            <person name="Salamov A.A."/>
            <person name="Hoffmeister D."/>
            <person name="Schwenk D."/>
            <person name="Hadar Y."/>
            <person name="Yarden O."/>
            <person name="de Vries R.P."/>
            <person name="Wiebenga A."/>
            <person name="Stenlid J."/>
            <person name="Eastwood D."/>
            <person name="Grigoriev I.V."/>
            <person name="Berka R.M."/>
            <person name="Blanchette R.A."/>
            <person name="Kersten P."/>
            <person name="Martinez A.T."/>
            <person name="Vicuna R."/>
            <person name="Cullen D."/>
        </authorList>
    </citation>
    <scope>NUCLEOTIDE SEQUENCE [LARGE SCALE GENOMIC DNA]</scope>
    <source>
        <strain evidence="3 4">B</strain>
    </source>
</reference>
<evidence type="ECO:0000256" key="1">
    <source>
        <dbReference type="SAM" id="MobiDB-lite"/>
    </source>
</evidence>
<organism evidence="3 4">
    <name type="scientific">Ceriporiopsis subvermispora (strain B)</name>
    <name type="common">White-rot fungus</name>
    <name type="synonym">Gelatoporia subvermispora</name>
    <dbReference type="NCBI Taxonomy" id="914234"/>
    <lineage>
        <taxon>Eukaryota</taxon>
        <taxon>Fungi</taxon>
        <taxon>Dikarya</taxon>
        <taxon>Basidiomycota</taxon>
        <taxon>Agaricomycotina</taxon>
        <taxon>Agaricomycetes</taxon>
        <taxon>Polyporales</taxon>
        <taxon>Gelatoporiaceae</taxon>
        <taxon>Gelatoporia</taxon>
    </lineage>
</organism>
<evidence type="ECO:0000313" key="4">
    <source>
        <dbReference type="Proteomes" id="UP000016930"/>
    </source>
</evidence>
<sequence length="610" mass="68426">MSPVRKRSISAWLRLLKFLRSSSTRPTSPQPSLPEQNSVSSRGPQHHRSQTPLSTPQASSSTSPSRTRSIASRPRASRPLQPSSTPPTSPQWHFTERDASSALETQRDRSKIQYTPLPSRPLSPARAHLIASRSLSHAQRLPQSLPIQHPSPQLPPLEQTSPRNASRKWGKLPYVHTVATSEALWANVQERHRLALDVLFGRITEAAERYRDQYIRLGEFEKFLSCQSGIDVLTNFTGDKATPYVELLDELIFLTDDANLRSRYLEILRKLCSTCGSFPKSFHISSGSLRKTGNRPEALGGFSDIWKGEYCGREVAIKVLRGYDSGEASCEDIQALVKEVLVWKHLKHKNITPFIGLDTDLFRLSLVCTWMPYGTIKAYLQAHPTSNRLVLLLHVAEGLRYLHEMNVLHGDLKSANILINEHHVACLADFGLTTLCHQGKLTTLSVTACSPRWTAPEILDPERFGLMRAQSTVASDVYSFAMVAWEVFTGLLPFHDCSHIGSISWRIQTGVRPERPTADALELGLTDEVWDLMEQCWQAEPRVRPGVDEIQACLEEAVTDATSDLPTIPPQRSRAPSRRNRKNPLLSDLVAIGDEVWPPPEEDTFPEDML</sequence>
<dbReference type="SMART" id="SM00220">
    <property type="entry name" value="S_TKc"/>
    <property type="match status" value="1"/>
</dbReference>
<dbReference type="HOGENOM" id="CLU_447578_0_0_1"/>
<feature type="compositionally biased region" description="Low complexity" evidence="1">
    <location>
        <begin position="50"/>
        <end position="83"/>
    </location>
</feature>
<feature type="compositionally biased region" description="Basic and acidic residues" evidence="1">
    <location>
        <begin position="94"/>
        <end position="111"/>
    </location>
</feature>
<dbReference type="Proteomes" id="UP000016930">
    <property type="component" value="Unassembled WGS sequence"/>
</dbReference>
<gene>
    <name evidence="3" type="ORF">CERSUDRAFT_65939</name>
</gene>
<dbReference type="InterPro" id="IPR011009">
    <property type="entry name" value="Kinase-like_dom_sf"/>
</dbReference>
<dbReference type="InterPro" id="IPR051681">
    <property type="entry name" value="Ser/Thr_Kinases-Pseudokinases"/>
</dbReference>
<dbReference type="GO" id="GO:0005524">
    <property type="term" value="F:ATP binding"/>
    <property type="evidence" value="ECO:0007669"/>
    <property type="project" value="InterPro"/>
</dbReference>
<dbReference type="InterPro" id="IPR001245">
    <property type="entry name" value="Ser-Thr/Tyr_kinase_cat_dom"/>
</dbReference>
<dbReference type="PROSITE" id="PS50011">
    <property type="entry name" value="PROTEIN_KINASE_DOM"/>
    <property type="match status" value="1"/>
</dbReference>
<dbReference type="InterPro" id="IPR008271">
    <property type="entry name" value="Ser/Thr_kinase_AS"/>
</dbReference>
<evidence type="ECO:0000313" key="3">
    <source>
        <dbReference type="EMBL" id="EMD36221.1"/>
    </source>
</evidence>
<dbReference type="STRING" id="914234.M2RBP7"/>
<dbReference type="PANTHER" id="PTHR44329">
    <property type="entry name" value="SERINE/THREONINE-PROTEIN KINASE TNNI3K-RELATED"/>
    <property type="match status" value="1"/>
</dbReference>
<feature type="domain" description="Protein kinase" evidence="2">
    <location>
        <begin position="291"/>
        <end position="558"/>
    </location>
</feature>
<dbReference type="Gene3D" id="1.10.510.10">
    <property type="entry name" value="Transferase(Phosphotransferase) domain 1"/>
    <property type="match status" value="1"/>
</dbReference>
<accession>M2RBP7</accession>